<organism evidence="7 8">
    <name type="scientific">Luteimonas composti</name>
    <dbReference type="NCBI Taxonomy" id="398257"/>
    <lineage>
        <taxon>Bacteria</taxon>
        <taxon>Pseudomonadati</taxon>
        <taxon>Pseudomonadota</taxon>
        <taxon>Gammaproteobacteria</taxon>
        <taxon>Lysobacterales</taxon>
        <taxon>Lysobacteraceae</taxon>
        <taxon>Luteimonas</taxon>
    </lineage>
</organism>
<name>A0ABT6MU81_9GAMM</name>
<evidence type="ECO:0000313" key="8">
    <source>
        <dbReference type="Proteomes" id="UP001160550"/>
    </source>
</evidence>
<proteinExistence type="predicted"/>
<evidence type="ECO:0000256" key="2">
    <source>
        <dbReference type="ARBA" id="ARBA00022729"/>
    </source>
</evidence>
<dbReference type="InterPro" id="IPR014340">
    <property type="entry name" value="LptA"/>
</dbReference>
<evidence type="ECO:0000313" key="7">
    <source>
        <dbReference type="EMBL" id="MDH7453865.1"/>
    </source>
</evidence>
<dbReference type="InterPro" id="IPR052037">
    <property type="entry name" value="LPS_export_LptA"/>
</dbReference>
<dbReference type="PANTHER" id="PTHR36504:SF1">
    <property type="entry name" value="LIPOPOLYSACCHARIDE EXPORT SYSTEM PROTEIN LPTA"/>
    <property type="match status" value="1"/>
</dbReference>
<dbReference type="RefSeq" id="WP_280943075.1">
    <property type="nucleotide sequence ID" value="NZ_JARYGX010000023.1"/>
</dbReference>
<evidence type="ECO:0000259" key="6">
    <source>
        <dbReference type="Pfam" id="PF03968"/>
    </source>
</evidence>
<dbReference type="Proteomes" id="UP001160550">
    <property type="component" value="Unassembled WGS sequence"/>
</dbReference>
<reference evidence="7" key="2">
    <citation type="submission" date="2023-04" db="EMBL/GenBank/DDBJ databases">
        <authorList>
            <person name="Sun J.-Q."/>
        </authorList>
    </citation>
    <scope>NUCLEOTIDE SEQUENCE</scope>
    <source>
        <strain evidence="7">CC-YY355</strain>
    </source>
</reference>
<gene>
    <name evidence="7" type="primary">lptA</name>
    <name evidence="7" type="ORF">QF205_12425</name>
</gene>
<feature type="signal peptide" evidence="5">
    <location>
        <begin position="1"/>
        <end position="23"/>
    </location>
</feature>
<protein>
    <submittedName>
        <fullName evidence="7">Lipopolysaccharide transport periplasmic protein LptA</fullName>
    </submittedName>
</protein>
<dbReference type="Pfam" id="PF03968">
    <property type="entry name" value="LptD_N"/>
    <property type="match status" value="1"/>
</dbReference>
<keyword evidence="1" id="KW-0813">Transport</keyword>
<feature type="region of interest" description="Disordered" evidence="4">
    <location>
        <begin position="144"/>
        <end position="184"/>
    </location>
</feature>
<evidence type="ECO:0000256" key="4">
    <source>
        <dbReference type="SAM" id="MobiDB-lite"/>
    </source>
</evidence>
<dbReference type="NCBIfam" id="TIGR03002">
    <property type="entry name" value="outer_YhbN_LptA"/>
    <property type="match status" value="1"/>
</dbReference>
<sequence>MTPHAAKLVLGLAVVAVSGAALGKTSDRQQTMQVQANRSDCTVTESGPCVLTGNVHIVQGSLVIDAARADLRQADGEIRAAKLTGSPVRLKQDMDNGGTMNATAAQVDYDLAQDTVVFTGKATVQQPGRGSIAGERIVYNMRTGQVQGGGGSEGGRVTLQFEPRNRAQPGETAPAGNRNDRNDD</sequence>
<feature type="chain" id="PRO_5045369038" evidence="5">
    <location>
        <begin position="24"/>
        <end position="184"/>
    </location>
</feature>
<reference evidence="7" key="1">
    <citation type="journal article" date="2007" name="Int. J. Syst. Evol. Microbiol.">
        <title>Luteimonas composti sp. nov., a moderately thermophilic bacterium isolated from food waste.</title>
        <authorList>
            <person name="Young C.C."/>
            <person name="Kampfer P."/>
            <person name="Chen W.M."/>
            <person name="Yen W.S."/>
            <person name="Arun A.B."/>
            <person name="Lai W.A."/>
            <person name="Shen F.T."/>
            <person name="Rekha P.D."/>
            <person name="Lin K.Y."/>
            <person name="Chou J.H."/>
        </authorList>
    </citation>
    <scope>NUCLEOTIDE SEQUENCE</scope>
    <source>
        <strain evidence="7">CC-YY355</strain>
    </source>
</reference>
<evidence type="ECO:0000256" key="5">
    <source>
        <dbReference type="SAM" id="SignalP"/>
    </source>
</evidence>
<comment type="caution">
    <text evidence="7">The sequence shown here is derived from an EMBL/GenBank/DDBJ whole genome shotgun (WGS) entry which is preliminary data.</text>
</comment>
<evidence type="ECO:0000256" key="3">
    <source>
        <dbReference type="ARBA" id="ARBA00022764"/>
    </source>
</evidence>
<evidence type="ECO:0000256" key="1">
    <source>
        <dbReference type="ARBA" id="ARBA00022448"/>
    </source>
</evidence>
<keyword evidence="3" id="KW-0574">Periplasm</keyword>
<feature type="domain" description="Organic solvent tolerance-like N-terminal" evidence="6">
    <location>
        <begin position="34"/>
        <end position="144"/>
    </location>
</feature>
<dbReference type="PANTHER" id="PTHR36504">
    <property type="entry name" value="LIPOPOLYSACCHARIDE EXPORT SYSTEM PROTEIN LPTA"/>
    <property type="match status" value="1"/>
</dbReference>
<dbReference type="EMBL" id="JARYGX010000023">
    <property type="protein sequence ID" value="MDH7453865.1"/>
    <property type="molecule type" value="Genomic_DNA"/>
</dbReference>
<dbReference type="InterPro" id="IPR005653">
    <property type="entry name" value="OstA-like_N"/>
</dbReference>
<keyword evidence="8" id="KW-1185">Reference proteome</keyword>
<keyword evidence="2 5" id="KW-0732">Signal</keyword>
<accession>A0ABT6MU81</accession>
<dbReference type="Gene3D" id="2.60.450.10">
    <property type="entry name" value="Lipopolysaccharide (LPS) transport protein A like domain"/>
    <property type="match status" value="1"/>
</dbReference>